<name>A0ABS9YUT3_9MYCO</name>
<feature type="transmembrane region" description="Helical" evidence="1">
    <location>
        <begin position="33"/>
        <end position="55"/>
    </location>
</feature>
<dbReference type="Gene3D" id="1.20.1110.10">
    <property type="entry name" value="Calcium-transporting ATPase, transmembrane domain"/>
    <property type="match status" value="1"/>
</dbReference>
<keyword evidence="3" id="KW-1185">Reference proteome</keyword>
<evidence type="ECO:0000313" key="3">
    <source>
        <dbReference type="Proteomes" id="UP001139068"/>
    </source>
</evidence>
<keyword evidence="1" id="KW-0812">Transmembrane</keyword>
<gene>
    <name evidence="2" type="ORF">K9U37_08830</name>
</gene>
<protein>
    <submittedName>
        <fullName evidence="2">Uncharacterized protein</fullName>
    </submittedName>
</protein>
<accession>A0ABS9YUT3</accession>
<evidence type="ECO:0000313" key="2">
    <source>
        <dbReference type="EMBL" id="MCI4674996.1"/>
    </source>
</evidence>
<proteinExistence type="predicted"/>
<reference evidence="2" key="1">
    <citation type="journal article" date="2022" name="ISME J.">
        <title>Identification of active gaseous-alkane degraders at natural gas seeps.</title>
        <authorList>
            <person name="Farhan Ul Haque M."/>
            <person name="Hernandez M."/>
            <person name="Crombie A.T."/>
            <person name="Murrell J.C."/>
        </authorList>
    </citation>
    <scope>NUCLEOTIDE SEQUENCE</scope>
    <source>
        <strain evidence="2">ANDR5</strain>
    </source>
</reference>
<evidence type="ECO:0000256" key="1">
    <source>
        <dbReference type="SAM" id="Phobius"/>
    </source>
</evidence>
<sequence>MATGEDTELGSIAELIRTEAVGELPLQARMARFARVIGIAVLAASVIAFMSGLALGESAGHVFRVAVAMGPRTG</sequence>
<comment type="caution">
    <text evidence="2">The sequence shown here is derived from an EMBL/GenBank/DDBJ whole genome shotgun (WGS) entry which is preliminary data.</text>
</comment>
<dbReference type="Proteomes" id="UP001139068">
    <property type="component" value="Unassembled WGS sequence"/>
</dbReference>
<keyword evidence="1" id="KW-0472">Membrane</keyword>
<organism evidence="2 3">
    <name type="scientific">Candidatus Mycolicibacterium alkanivorans</name>
    <dbReference type="NCBI Taxonomy" id="2954114"/>
    <lineage>
        <taxon>Bacteria</taxon>
        <taxon>Bacillati</taxon>
        <taxon>Actinomycetota</taxon>
        <taxon>Actinomycetes</taxon>
        <taxon>Mycobacteriales</taxon>
        <taxon>Mycobacteriaceae</taxon>
        <taxon>Mycolicibacterium</taxon>
    </lineage>
</organism>
<dbReference type="EMBL" id="JAIVFL010000001">
    <property type="protein sequence ID" value="MCI4674996.1"/>
    <property type="molecule type" value="Genomic_DNA"/>
</dbReference>
<keyword evidence="1" id="KW-1133">Transmembrane helix</keyword>